<sequence length="245" mass="27157">MSLIQVRDDQGVRIISFNRPQKRNAFNLEMYQQLTEYLIQGEADNGIRAFLFRGTDDCFTAGNDIADFLQSGSLTNDHPTVQFLQAILAVNKPMVAAVSGAAVGIGTTLLLHCDLVYADESAKFQMPFTQLALVPEAASSYLLPKLIGQHKAAELLLLGEPFSAQRADELNLLNKVITDEPVVEFAFKQAAKLAALPPQAIQASKKLLRHDFDQVKNQMERELVEFDTRLQSDEAKARFAAFLSK</sequence>
<dbReference type="RefSeq" id="WP_130598524.1">
    <property type="nucleotide sequence ID" value="NZ_CP036200.1"/>
</dbReference>
<dbReference type="AlphaFoldDB" id="A0A411PFP1"/>
<dbReference type="PANTHER" id="PTHR43684:SF1">
    <property type="entry name" value="ENOYL-COA DELTA ISOMERASE 2"/>
    <property type="match status" value="1"/>
</dbReference>
<dbReference type="EMBL" id="CP036200">
    <property type="protein sequence ID" value="QBF82417.1"/>
    <property type="molecule type" value="Genomic_DNA"/>
</dbReference>
<gene>
    <name evidence="4" type="ORF">EXU30_06685</name>
</gene>
<dbReference type="GO" id="GO:0004165">
    <property type="term" value="F:delta(3)-delta(2)-enoyl-CoA isomerase activity"/>
    <property type="evidence" value="ECO:0007669"/>
    <property type="project" value="UniProtKB-ARBA"/>
</dbReference>
<dbReference type="Pfam" id="PF00378">
    <property type="entry name" value="ECH_1"/>
    <property type="match status" value="1"/>
</dbReference>
<dbReference type="KEGG" id="smai:EXU30_06685"/>
<accession>A0A411PFP1</accession>
<dbReference type="Proteomes" id="UP000291106">
    <property type="component" value="Chromosome"/>
</dbReference>
<evidence type="ECO:0000256" key="3">
    <source>
        <dbReference type="ARBA" id="ARBA00023235"/>
    </source>
</evidence>
<evidence type="ECO:0000256" key="1">
    <source>
        <dbReference type="ARBA" id="ARBA00004275"/>
    </source>
</evidence>
<proteinExistence type="predicted"/>
<protein>
    <submittedName>
        <fullName evidence="4">Enoyl-CoA hydratase</fullName>
    </submittedName>
</protein>
<keyword evidence="2" id="KW-0576">Peroxisome</keyword>
<dbReference type="InterPro" id="IPR029045">
    <property type="entry name" value="ClpP/crotonase-like_dom_sf"/>
</dbReference>
<dbReference type="InterPro" id="IPR001753">
    <property type="entry name" value="Enoyl-CoA_hydra/iso"/>
</dbReference>
<dbReference type="OrthoDB" id="9797151at2"/>
<comment type="subcellular location">
    <subcellularLocation>
        <location evidence="1">Peroxisome</location>
    </subcellularLocation>
</comment>
<evidence type="ECO:0000313" key="5">
    <source>
        <dbReference type="Proteomes" id="UP000291106"/>
    </source>
</evidence>
<organism evidence="4 5">
    <name type="scientific">Shewanella maritima</name>
    <dbReference type="NCBI Taxonomy" id="2520507"/>
    <lineage>
        <taxon>Bacteria</taxon>
        <taxon>Pseudomonadati</taxon>
        <taxon>Pseudomonadota</taxon>
        <taxon>Gammaproteobacteria</taxon>
        <taxon>Alteromonadales</taxon>
        <taxon>Shewanellaceae</taxon>
        <taxon>Shewanella</taxon>
    </lineage>
</organism>
<name>A0A411PFP1_9GAMM</name>
<dbReference type="Gene3D" id="3.90.226.10">
    <property type="entry name" value="2-enoyl-CoA Hydratase, Chain A, domain 1"/>
    <property type="match status" value="1"/>
</dbReference>
<keyword evidence="5" id="KW-1185">Reference proteome</keyword>
<keyword evidence="3" id="KW-0413">Isomerase</keyword>
<dbReference type="SUPFAM" id="SSF52096">
    <property type="entry name" value="ClpP/crotonase"/>
    <property type="match status" value="1"/>
</dbReference>
<dbReference type="PANTHER" id="PTHR43684">
    <property type="match status" value="1"/>
</dbReference>
<evidence type="ECO:0000313" key="4">
    <source>
        <dbReference type="EMBL" id="QBF82417.1"/>
    </source>
</evidence>
<dbReference type="InterPro" id="IPR051053">
    <property type="entry name" value="ECH/Chromodomain_protein"/>
</dbReference>
<evidence type="ECO:0000256" key="2">
    <source>
        <dbReference type="ARBA" id="ARBA00023140"/>
    </source>
</evidence>
<reference evidence="4 5" key="1">
    <citation type="submission" date="2019-02" db="EMBL/GenBank/DDBJ databases">
        <title>Shewanella sp. D4-2 isolated from Dokdo Island.</title>
        <authorList>
            <person name="Baek K."/>
        </authorList>
    </citation>
    <scope>NUCLEOTIDE SEQUENCE [LARGE SCALE GENOMIC DNA]</scope>
    <source>
        <strain evidence="4 5">D4-2</strain>
    </source>
</reference>
<dbReference type="CDD" id="cd06558">
    <property type="entry name" value="crotonase-like"/>
    <property type="match status" value="1"/>
</dbReference>